<dbReference type="InterPro" id="IPR037522">
    <property type="entry name" value="HD_GYP_dom"/>
</dbReference>
<name>A0A9D1VME3_9FIRM</name>
<dbReference type="Pfam" id="PF13487">
    <property type="entry name" value="HD_5"/>
    <property type="match status" value="1"/>
</dbReference>
<dbReference type="PANTHER" id="PTHR45228">
    <property type="entry name" value="CYCLIC DI-GMP PHOSPHODIESTERASE TM_0186-RELATED"/>
    <property type="match status" value="1"/>
</dbReference>
<dbReference type="SUPFAM" id="SSF109604">
    <property type="entry name" value="HD-domain/PDEase-like"/>
    <property type="match status" value="1"/>
</dbReference>
<evidence type="ECO:0000259" key="4">
    <source>
        <dbReference type="PROSITE" id="PS50110"/>
    </source>
</evidence>
<reference evidence="6" key="1">
    <citation type="journal article" date="2021" name="PeerJ">
        <title>Extensive microbial diversity within the chicken gut microbiome revealed by metagenomics and culture.</title>
        <authorList>
            <person name="Gilroy R."/>
            <person name="Ravi A."/>
            <person name="Getino M."/>
            <person name="Pursley I."/>
            <person name="Horton D.L."/>
            <person name="Alikhan N.F."/>
            <person name="Baker D."/>
            <person name="Gharbi K."/>
            <person name="Hall N."/>
            <person name="Watson M."/>
            <person name="Adriaenssens E.M."/>
            <person name="Foster-Nyarko E."/>
            <person name="Jarju S."/>
            <person name="Secka A."/>
            <person name="Antonio M."/>
            <person name="Oren A."/>
            <person name="Chaudhuri R.R."/>
            <person name="La Ragione R."/>
            <person name="Hildebrand F."/>
            <person name="Pallen M.J."/>
        </authorList>
    </citation>
    <scope>NUCLEOTIDE SEQUENCE</scope>
    <source>
        <strain evidence="6">ChiHjej12B11-1927</strain>
    </source>
</reference>
<dbReference type="InterPro" id="IPR052020">
    <property type="entry name" value="Cyclic_di-GMP/3'3'-cGAMP_PDE"/>
</dbReference>
<comment type="caution">
    <text evidence="6">The sequence shown here is derived from an EMBL/GenBank/DDBJ whole genome shotgun (WGS) entry which is preliminary data.</text>
</comment>
<dbReference type="PANTHER" id="PTHR45228:SF1">
    <property type="entry name" value="CYCLIC DI-GMP PHOSPHODIESTERASE TM_0186"/>
    <property type="match status" value="1"/>
</dbReference>
<feature type="modified residue" description="4-aspartylphosphate" evidence="3">
    <location>
        <position position="55"/>
    </location>
</feature>
<keyword evidence="3" id="KW-0597">Phosphoprotein</keyword>
<gene>
    <name evidence="6" type="ORF">H9738_07770</name>
</gene>
<dbReference type="AlphaFoldDB" id="A0A9D1VME3"/>
<evidence type="ECO:0000313" key="6">
    <source>
        <dbReference type="EMBL" id="HIX37749.1"/>
    </source>
</evidence>
<dbReference type="Pfam" id="PF00072">
    <property type="entry name" value="Response_reg"/>
    <property type="match status" value="1"/>
</dbReference>
<dbReference type="Gene3D" id="3.40.50.2300">
    <property type="match status" value="1"/>
</dbReference>
<dbReference type="CDD" id="cd00077">
    <property type="entry name" value="HDc"/>
    <property type="match status" value="1"/>
</dbReference>
<reference evidence="6" key="2">
    <citation type="submission" date="2021-04" db="EMBL/GenBank/DDBJ databases">
        <authorList>
            <person name="Gilroy R."/>
        </authorList>
    </citation>
    <scope>NUCLEOTIDE SEQUENCE</scope>
    <source>
        <strain evidence="6">ChiHjej12B11-1927</strain>
    </source>
</reference>
<evidence type="ECO:0000256" key="1">
    <source>
        <dbReference type="ARBA" id="ARBA00018672"/>
    </source>
</evidence>
<evidence type="ECO:0000313" key="7">
    <source>
        <dbReference type="Proteomes" id="UP000824230"/>
    </source>
</evidence>
<evidence type="ECO:0000259" key="5">
    <source>
        <dbReference type="PROSITE" id="PS51832"/>
    </source>
</evidence>
<evidence type="ECO:0000256" key="3">
    <source>
        <dbReference type="PROSITE-ProRule" id="PRU00169"/>
    </source>
</evidence>
<protein>
    <recommendedName>
        <fullName evidence="1">Stage 0 sporulation protein A homolog</fullName>
    </recommendedName>
</protein>
<dbReference type="Gene3D" id="1.10.3210.10">
    <property type="entry name" value="Hypothetical protein af1432"/>
    <property type="match status" value="1"/>
</dbReference>
<dbReference type="InterPro" id="IPR001789">
    <property type="entry name" value="Sig_transdc_resp-reg_receiver"/>
</dbReference>
<dbReference type="InterPro" id="IPR003607">
    <property type="entry name" value="HD/PDEase_dom"/>
</dbReference>
<sequence>MEKKDILIVDDMEINRVILSQIFADRNQILEAENGLEAIEILEARREHIAAVLLDILMPVMDGFQVMEQMRDMGLMEKIPVFLITADSSEESMRRGYQLGAMDIIEKPIVPYFVRRRVESVMELFAARERLSHVVELQGQKLRRQEQEILSLNYSIIESLSTAIEFRSGESGEHVKRIRHLTRLLLKELSRTGKKEYAFSDREIQEIAQASIMHDVGKIAISDLILNKPGKLTDEEFEIMKGHTVMGCQVLEQIPQYKKNRLYQYAYDICRHHHERWDGKGYPDGLKGREITVWAQVVSVADVFDALTNKRVYKPAIPVPEAMDMIFTGQCGAFNPELLEALEKILPQIEGKI</sequence>
<dbReference type="SMART" id="SM00471">
    <property type="entry name" value="HDc"/>
    <property type="match status" value="1"/>
</dbReference>
<proteinExistence type="predicted"/>
<feature type="domain" description="HD-GYP" evidence="5">
    <location>
        <begin position="149"/>
        <end position="353"/>
    </location>
</feature>
<dbReference type="GO" id="GO:0000160">
    <property type="term" value="P:phosphorelay signal transduction system"/>
    <property type="evidence" value="ECO:0007669"/>
    <property type="project" value="InterPro"/>
</dbReference>
<evidence type="ECO:0000256" key="2">
    <source>
        <dbReference type="ARBA" id="ARBA00024867"/>
    </source>
</evidence>
<accession>A0A9D1VME3</accession>
<dbReference type="SUPFAM" id="SSF52172">
    <property type="entry name" value="CheY-like"/>
    <property type="match status" value="1"/>
</dbReference>
<feature type="domain" description="Response regulatory" evidence="4">
    <location>
        <begin position="5"/>
        <end position="122"/>
    </location>
</feature>
<dbReference type="PROSITE" id="PS51832">
    <property type="entry name" value="HD_GYP"/>
    <property type="match status" value="1"/>
</dbReference>
<dbReference type="EMBL" id="DXFG01000154">
    <property type="protein sequence ID" value="HIX37749.1"/>
    <property type="molecule type" value="Genomic_DNA"/>
</dbReference>
<dbReference type="PROSITE" id="PS50110">
    <property type="entry name" value="RESPONSE_REGULATORY"/>
    <property type="match status" value="1"/>
</dbReference>
<dbReference type="SMART" id="SM00448">
    <property type="entry name" value="REC"/>
    <property type="match status" value="1"/>
</dbReference>
<dbReference type="InterPro" id="IPR011006">
    <property type="entry name" value="CheY-like_superfamily"/>
</dbReference>
<dbReference type="Proteomes" id="UP000824230">
    <property type="component" value="Unassembled WGS sequence"/>
</dbReference>
<organism evidence="6 7">
    <name type="scientific">Candidatus Blautia pullistercoris</name>
    <dbReference type="NCBI Taxonomy" id="2838499"/>
    <lineage>
        <taxon>Bacteria</taxon>
        <taxon>Bacillati</taxon>
        <taxon>Bacillota</taxon>
        <taxon>Clostridia</taxon>
        <taxon>Lachnospirales</taxon>
        <taxon>Lachnospiraceae</taxon>
        <taxon>Blautia</taxon>
    </lineage>
</organism>
<comment type="function">
    <text evidence="2">May play the central regulatory role in sporulation. It may be an element of the effector pathway responsible for the activation of sporulation genes in response to nutritional stress. Spo0A may act in concert with spo0H (a sigma factor) to control the expression of some genes that are critical to the sporulation process.</text>
</comment>